<proteinExistence type="predicted"/>
<evidence type="ECO:0000313" key="2">
    <source>
        <dbReference type="Proteomes" id="UP001219518"/>
    </source>
</evidence>
<accession>A0AAE1HRX3</accession>
<evidence type="ECO:0000313" key="1">
    <source>
        <dbReference type="EMBL" id="KAK3926327.1"/>
    </source>
</evidence>
<dbReference type="EMBL" id="JAHWGI010001250">
    <property type="protein sequence ID" value="KAK3926327.1"/>
    <property type="molecule type" value="Genomic_DNA"/>
</dbReference>
<organism evidence="1 2">
    <name type="scientific">Frankliniella fusca</name>
    <dbReference type="NCBI Taxonomy" id="407009"/>
    <lineage>
        <taxon>Eukaryota</taxon>
        <taxon>Metazoa</taxon>
        <taxon>Ecdysozoa</taxon>
        <taxon>Arthropoda</taxon>
        <taxon>Hexapoda</taxon>
        <taxon>Insecta</taxon>
        <taxon>Pterygota</taxon>
        <taxon>Neoptera</taxon>
        <taxon>Paraneoptera</taxon>
        <taxon>Thysanoptera</taxon>
        <taxon>Terebrantia</taxon>
        <taxon>Thripoidea</taxon>
        <taxon>Thripidae</taxon>
        <taxon>Frankliniella</taxon>
    </lineage>
</organism>
<sequence length="229" mass="25624">MVRDLGPLWVTSCFPQESINGEIIKMIHGTRFVERQIASSLHVSLSLPQIISGMKDSAAKEFCSEAITTTHKCKSFEVGNVTVLGEGKPVTTKPPHLSERFHELELNDNDPITAFHSIRKNKCLYVADCHPSSRDSSSVLYSENGLEKVGLLKQFYVISSTVYADIQILDATECFETLVPDVTVPNIKLYNITDNYIIVNSDSLHDVCIKMLIDGRLYIAKRCNTKEVE</sequence>
<reference evidence="1" key="1">
    <citation type="submission" date="2021-07" db="EMBL/GenBank/DDBJ databases">
        <authorList>
            <person name="Catto M.A."/>
            <person name="Jacobson A."/>
            <person name="Kennedy G."/>
            <person name="Labadie P."/>
            <person name="Hunt B.G."/>
            <person name="Srinivasan R."/>
        </authorList>
    </citation>
    <scope>NUCLEOTIDE SEQUENCE</scope>
    <source>
        <strain evidence="1">PL_HMW_Pooled</strain>
        <tissue evidence="1">Head</tissue>
    </source>
</reference>
<dbReference type="AlphaFoldDB" id="A0AAE1HRX3"/>
<reference evidence="1" key="2">
    <citation type="journal article" date="2023" name="BMC Genomics">
        <title>Pest status, molecular evolution, and epigenetic factors derived from the genome assembly of Frankliniella fusca, a thysanopteran phytovirus vector.</title>
        <authorList>
            <person name="Catto M.A."/>
            <person name="Labadie P.E."/>
            <person name="Jacobson A.L."/>
            <person name="Kennedy G.G."/>
            <person name="Srinivasan R."/>
            <person name="Hunt B.G."/>
        </authorList>
    </citation>
    <scope>NUCLEOTIDE SEQUENCE</scope>
    <source>
        <strain evidence="1">PL_HMW_Pooled</strain>
    </source>
</reference>
<gene>
    <name evidence="1" type="ORF">KUF71_014574</name>
</gene>
<dbReference type="Proteomes" id="UP001219518">
    <property type="component" value="Unassembled WGS sequence"/>
</dbReference>
<keyword evidence="2" id="KW-1185">Reference proteome</keyword>
<protein>
    <submittedName>
        <fullName evidence="1">7-cyano-7-deazaguanine synthase</fullName>
    </submittedName>
</protein>
<comment type="caution">
    <text evidence="1">The sequence shown here is derived from an EMBL/GenBank/DDBJ whole genome shotgun (WGS) entry which is preliminary data.</text>
</comment>
<name>A0AAE1HRX3_9NEOP</name>